<keyword evidence="4" id="KW-1185">Reference proteome</keyword>
<proteinExistence type="predicted"/>
<dbReference type="NCBIfam" id="TIGR01640">
    <property type="entry name" value="F_box_assoc_1"/>
    <property type="match status" value="1"/>
</dbReference>
<dbReference type="OrthoDB" id="1076913at2759"/>
<name>A0A6D2KFD3_9BRAS</name>
<gene>
    <name evidence="3" type="ORF">MERR_LOCUS33665</name>
</gene>
<dbReference type="EMBL" id="CACVBM020001346">
    <property type="protein sequence ID" value="CAA7046430.1"/>
    <property type="molecule type" value="Genomic_DNA"/>
</dbReference>
<dbReference type="SUPFAM" id="SSF81383">
    <property type="entry name" value="F-box domain"/>
    <property type="match status" value="1"/>
</dbReference>
<accession>A0A6D2KFD3</accession>
<dbReference type="Pfam" id="PF08268">
    <property type="entry name" value="FBA_3"/>
    <property type="match status" value="1"/>
</dbReference>
<dbReference type="Proteomes" id="UP000467841">
    <property type="component" value="Unassembled WGS sequence"/>
</dbReference>
<dbReference type="AlphaFoldDB" id="A0A6D2KFD3"/>
<dbReference type="PANTHER" id="PTHR31111">
    <property type="entry name" value="BNAA05G37150D PROTEIN-RELATED"/>
    <property type="match status" value="1"/>
</dbReference>
<evidence type="ECO:0000313" key="4">
    <source>
        <dbReference type="Proteomes" id="UP000467841"/>
    </source>
</evidence>
<dbReference type="PANTHER" id="PTHR31111:SF65">
    <property type="entry name" value="F-BOX DOMAIN-CONTAINING PROTEIN"/>
    <property type="match status" value="1"/>
</dbReference>
<evidence type="ECO:0000259" key="2">
    <source>
        <dbReference type="Pfam" id="PF08268"/>
    </source>
</evidence>
<evidence type="ECO:0000259" key="1">
    <source>
        <dbReference type="Pfam" id="PF00646"/>
    </source>
</evidence>
<dbReference type="InterPro" id="IPR001810">
    <property type="entry name" value="F-box_dom"/>
</dbReference>
<feature type="domain" description="F-box" evidence="1">
    <location>
        <begin position="37"/>
        <end position="71"/>
    </location>
</feature>
<evidence type="ECO:0000313" key="3">
    <source>
        <dbReference type="EMBL" id="CAA7046430.1"/>
    </source>
</evidence>
<dbReference type="Pfam" id="PF00646">
    <property type="entry name" value="F-box"/>
    <property type="match status" value="1"/>
</dbReference>
<dbReference type="InterPro" id="IPR017451">
    <property type="entry name" value="F-box-assoc_interact_dom"/>
</dbReference>
<comment type="caution">
    <text evidence="3">The sequence shown here is derived from an EMBL/GenBank/DDBJ whole genome shotgun (WGS) entry which is preliminary data.</text>
</comment>
<sequence>MENLEQQFSENILVTSRRETQSSNSVREYYSDPILVDLLIDIFSRVPGESIDRFRCVSKFWRYILRRPDFTELFLTKSPSRPRILFTLVADGKSLFYSSPQPENFNDNSTLVATRYRTSFPQSLGYCFYTPVYGLALLHGYNKRSVICNPITGESLTLPEVEDKSNRDREAEETFYLGYDPISKQFKVLCVTWSRCERPTTYHVLTLEPGKPLWRRIQCKFHFMENHLMSSEVCINGVLYFGAKLGQSWVIVRFDVRSEEFGFIRMGNRVQSNFCAQLKLFNYKGKLGIRQQTKNYWDKVGELVLWVLKNARHHKWSKQTYEPPNLMGEHIFVGMTNTGEIVFSPYYRTYRLEPYCLHFYNPERSNTLTRVVIQGFEEFKHHSIVTLLDYVENVKFM</sequence>
<evidence type="ECO:0008006" key="5">
    <source>
        <dbReference type="Google" id="ProtNLM"/>
    </source>
</evidence>
<reference evidence="3" key="1">
    <citation type="submission" date="2020-01" db="EMBL/GenBank/DDBJ databases">
        <authorList>
            <person name="Mishra B."/>
        </authorList>
    </citation>
    <scope>NUCLEOTIDE SEQUENCE [LARGE SCALE GENOMIC DNA]</scope>
</reference>
<organism evidence="3 4">
    <name type="scientific">Microthlaspi erraticum</name>
    <dbReference type="NCBI Taxonomy" id="1685480"/>
    <lineage>
        <taxon>Eukaryota</taxon>
        <taxon>Viridiplantae</taxon>
        <taxon>Streptophyta</taxon>
        <taxon>Embryophyta</taxon>
        <taxon>Tracheophyta</taxon>
        <taxon>Spermatophyta</taxon>
        <taxon>Magnoliopsida</taxon>
        <taxon>eudicotyledons</taxon>
        <taxon>Gunneridae</taxon>
        <taxon>Pentapetalae</taxon>
        <taxon>rosids</taxon>
        <taxon>malvids</taxon>
        <taxon>Brassicales</taxon>
        <taxon>Brassicaceae</taxon>
        <taxon>Coluteocarpeae</taxon>
        <taxon>Microthlaspi</taxon>
    </lineage>
</organism>
<feature type="domain" description="F-box associated beta-propeller type 3" evidence="2">
    <location>
        <begin position="83"/>
        <end position="391"/>
    </location>
</feature>
<protein>
    <recommendedName>
        <fullName evidence="5">F-box domain-containing protein</fullName>
    </recommendedName>
</protein>
<dbReference type="InterPro" id="IPR036047">
    <property type="entry name" value="F-box-like_dom_sf"/>
</dbReference>
<dbReference type="InterPro" id="IPR013187">
    <property type="entry name" value="F-box-assoc_dom_typ3"/>
</dbReference>